<dbReference type="Gramene" id="rna-gnl|WGS:NBSK|LSAT_3X38720_mrna">
    <property type="protein sequence ID" value="cds-PLY71752.1"/>
    <property type="gene ID" value="gene-LSAT_3X38720"/>
</dbReference>
<proteinExistence type="predicted"/>
<reference evidence="3 4" key="1">
    <citation type="journal article" date="2017" name="Nat. Commun.">
        <title>Genome assembly with in vitro proximity ligation data and whole-genome triplication in lettuce.</title>
        <authorList>
            <person name="Reyes-Chin-Wo S."/>
            <person name="Wang Z."/>
            <person name="Yang X."/>
            <person name="Kozik A."/>
            <person name="Arikit S."/>
            <person name="Song C."/>
            <person name="Xia L."/>
            <person name="Froenicke L."/>
            <person name="Lavelle D.O."/>
            <person name="Truco M.J."/>
            <person name="Xia R."/>
            <person name="Zhu S."/>
            <person name="Xu C."/>
            <person name="Xu H."/>
            <person name="Xu X."/>
            <person name="Cox K."/>
            <person name="Korf I."/>
            <person name="Meyers B.C."/>
            <person name="Michelmore R.W."/>
        </authorList>
    </citation>
    <scope>NUCLEOTIDE SEQUENCE [LARGE SCALE GENOMIC DNA]</scope>
    <source>
        <strain evidence="4">cv. Salinas</strain>
        <tissue evidence="3">Seedlings</tissue>
    </source>
</reference>
<feature type="region of interest" description="Disordered" evidence="1">
    <location>
        <begin position="272"/>
        <end position="298"/>
    </location>
</feature>
<dbReference type="PANTHER" id="PTHR14326:SF44">
    <property type="entry name" value="TARGETING PROTEIN FOR XKLP2"/>
    <property type="match status" value="1"/>
</dbReference>
<dbReference type="OrthoDB" id="1610906at2759"/>
<feature type="compositionally biased region" description="Basic and acidic residues" evidence="1">
    <location>
        <begin position="87"/>
        <end position="97"/>
    </location>
</feature>
<evidence type="ECO:0000256" key="1">
    <source>
        <dbReference type="SAM" id="MobiDB-lite"/>
    </source>
</evidence>
<gene>
    <name evidence="3" type="ORF">LSAT_V11C300116050</name>
</gene>
<evidence type="ECO:0000313" key="4">
    <source>
        <dbReference type="Proteomes" id="UP000235145"/>
    </source>
</evidence>
<feature type="domain" description="TPX2 central" evidence="2">
    <location>
        <begin position="108"/>
        <end position="200"/>
    </location>
</feature>
<dbReference type="Proteomes" id="UP000235145">
    <property type="component" value="Unassembled WGS sequence"/>
</dbReference>
<dbReference type="PANTHER" id="PTHR14326">
    <property type="entry name" value="TARGETING PROTEIN FOR XKLP2"/>
    <property type="match status" value="1"/>
</dbReference>
<accession>A0A9R1W867</accession>
<dbReference type="GO" id="GO:0005874">
    <property type="term" value="C:microtubule"/>
    <property type="evidence" value="ECO:0007669"/>
    <property type="project" value="InterPro"/>
</dbReference>
<evidence type="ECO:0000259" key="2">
    <source>
        <dbReference type="Pfam" id="PF12214"/>
    </source>
</evidence>
<organism evidence="3 4">
    <name type="scientific">Lactuca sativa</name>
    <name type="common">Garden lettuce</name>
    <dbReference type="NCBI Taxonomy" id="4236"/>
    <lineage>
        <taxon>Eukaryota</taxon>
        <taxon>Viridiplantae</taxon>
        <taxon>Streptophyta</taxon>
        <taxon>Embryophyta</taxon>
        <taxon>Tracheophyta</taxon>
        <taxon>Spermatophyta</taxon>
        <taxon>Magnoliopsida</taxon>
        <taxon>eudicotyledons</taxon>
        <taxon>Gunneridae</taxon>
        <taxon>Pentapetalae</taxon>
        <taxon>asterids</taxon>
        <taxon>campanulids</taxon>
        <taxon>Asterales</taxon>
        <taxon>Asteraceae</taxon>
        <taxon>Cichorioideae</taxon>
        <taxon>Cichorieae</taxon>
        <taxon>Lactucinae</taxon>
        <taxon>Lactuca</taxon>
    </lineage>
</organism>
<comment type="caution">
    <text evidence="3">The sequence shown here is derived from an EMBL/GenBank/DDBJ whole genome shotgun (WGS) entry which is preliminary data.</text>
</comment>
<dbReference type="EMBL" id="NBSK02000003">
    <property type="protein sequence ID" value="KAJ0218909.1"/>
    <property type="molecule type" value="Genomic_DNA"/>
</dbReference>
<keyword evidence="4" id="KW-1185">Reference proteome</keyword>
<evidence type="ECO:0000313" key="3">
    <source>
        <dbReference type="EMBL" id="KAJ0218909.1"/>
    </source>
</evidence>
<dbReference type="GO" id="GO:0060236">
    <property type="term" value="P:regulation of mitotic spindle organization"/>
    <property type="evidence" value="ECO:0007669"/>
    <property type="project" value="InterPro"/>
</dbReference>
<dbReference type="AlphaFoldDB" id="A0A9R1W867"/>
<feature type="compositionally biased region" description="Low complexity" evidence="1">
    <location>
        <begin position="272"/>
        <end position="283"/>
    </location>
</feature>
<dbReference type="InterPro" id="IPR009675">
    <property type="entry name" value="TPX2_fam"/>
</dbReference>
<feature type="region of interest" description="Disordered" evidence="1">
    <location>
        <begin position="87"/>
        <end position="113"/>
    </location>
</feature>
<dbReference type="Pfam" id="PF12214">
    <property type="entry name" value="TPX2_importin"/>
    <property type="match status" value="1"/>
</dbReference>
<dbReference type="GO" id="GO:0005819">
    <property type="term" value="C:spindle"/>
    <property type="evidence" value="ECO:0007669"/>
    <property type="project" value="InterPro"/>
</dbReference>
<name>A0A9R1W867_LACSA</name>
<dbReference type="InterPro" id="IPR027330">
    <property type="entry name" value="TPX2_central_dom"/>
</dbReference>
<protein>
    <recommendedName>
        <fullName evidence="2">TPX2 central domain-containing protein</fullName>
    </recommendedName>
</protein>
<sequence>MDSRNRVINAEHKFSATKLFNYSKGDTEEHMNKALLKGALSYSPSNSTSRTTEIESLCYLNEAEIPQKLQETPFKSTGFIDTFKKLKMEPGKQKQRDAGLTYKSVRSPPPKKQKLEEAKTIQNHQWKTNLTVPKIPLLQTLLRPRHLKISNYKEVEKEQLEKAPKFKARPLNKKILESKGELGLLCNKKRQVTIPQEFHFAIDKRIPPRRTANNVDLFNKITLCLKSHNKKLIPRNTIPRPFHFQTEERGAQKESKFVVKILHKQIEGSSNVVTKSKSSTTFSGRVMKDRQRKLQHQT</sequence>